<feature type="transmembrane region" description="Helical" evidence="9">
    <location>
        <begin position="608"/>
        <end position="626"/>
    </location>
</feature>
<dbReference type="AlphaFoldDB" id="A0AAE3VJI9"/>
<evidence type="ECO:0000256" key="2">
    <source>
        <dbReference type="ARBA" id="ARBA00022448"/>
    </source>
</evidence>
<dbReference type="GO" id="GO:0030955">
    <property type="term" value="F:potassium ion binding"/>
    <property type="evidence" value="ECO:0007669"/>
    <property type="project" value="UniProtKB-UniRule"/>
</dbReference>
<dbReference type="NCBIfam" id="NF001960">
    <property type="entry name" value="PRK00733.3-5"/>
    <property type="match status" value="1"/>
</dbReference>
<comment type="catalytic activity">
    <reaction evidence="9">
        <text>Na(+)(in) + diphosphate + H2O = Na(+)(out) + 2 phosphate + H(+)</text>
        <dbReference type="Rhea" id="RHEA:57884"/>
        <dbReference type="ChEBI" id="CHEBI:15377"/>
        <dbReference type="ChEBI" id="CHEBI:15378"/>
        <dbReference type="ChEBI" id="CHEBI:29101"/>
        <dbReference type="ChEBI" id="CHEBI:33019"/>
        <dbReference type="ChEBI" id="CHEBI:43474"/>
        <dbReference type="EC" id="7.2.3.1"/>
    </reaction>
</comment>
<dbReference type="GO" id="GO:0000287">
    <property type="term" value="F:magnesium ion binding"/>
    <property type="evidence" value="ECO:0007669"/>
    <property type="project" value="UniProtKB-UniRule"/>
</dbReference>
<evidence type="ECO:0000256" key="6">
    <source>
        <dbReference type="ARBA" id="ARBA00022989"/>
    </source>
</evidence>
<comment type="cofactor">
    <cofactor evidence="9">
        <name>Mg(2+)</name>
        <dbReference type="ChEBI" id="CHEBI:18420"/>
    </cofactor>
</comment>
<feature type="transmembrane region" description="Helical" evidence="9">
    <location>
        <begin position="537"/>
        <end position="558"/>
    </location>
</feature>
<comment type="activity regulation">
    <text evidence="9">Requires K(+) for maximal activity.</text>
</comment>
<comment type="similarity">
    <text evidence="9">Belongs to the H(+)-translocating pyrophosphatase (TC 3.A.10) family. K(+)-stimulated subfamily.</text>
</comment>
<dbReference type="Proteomes" id="UP001238163">
    <property type="component" value="Unassembled WGS sequence"/>
</dbReference>
<keyword evidence="9" id="KW-0739">Sodium transport</keyword>
<keyword evidence="9" id="KW-0915">Sodium</keyword>
<dbReference type="EC" id="7.2.3.1" evidence="9"/>
<comment type="caution">
    <text evidence="10">The sequence shown here is derived from an EMBL/GenBank/DDBJ whole genome shotgun (WGS) entry which is preliminary data.</text>
</comment>
<dbReference type="NCBIfam" id="NF001954">
    <property type="entry name" value="PRK00733.2-2"/>
    <property type="match status" value="1"/>
</dbReference>
<dbReference type="RefSeq" id="WP_307264027.1">
    <property type="nucleotide sequence ID" value="NZ_JAUSVL010000001.1"/>
</dbReference>
<feature type="transmembrane region" description="Helical" evidence="9">
    <location>
        <begin position="398"/>
        <end position="428"/>
    </location>
</feature>
<dbReference type="GO" id="GO:0006814">
    <property type="term" value="P:sodium ion transport"/>
    <property type="evidence" value="ECO:0007669"/>
    <property type="project" value="UniProtKB-UniRule"/>
</dbReference>
<dbReference type="Pfam" id="PF03030">
    <property type="entry name" value="H_PPase"/>
    <property type="match status" value="1"/>
</dbReference>
<comment type="subunit">
    <text evidence="9">Homodimer.</text>
</comment>
<dbReference type="PIRSF" id="PIRSF001265">
    <property type="entry name" value="H+-PPase"/>
    <property type="match status" value="1"/>
</dbReference>
<feature type="site" description="Determinant of potassium dependence" evidence="9">
    <location>
        <position position="492"/>
    </location>
</feature>
<feature type="transmembrane region" description="Helical" evidence="9">
    <location>
        <begin position="319"/>
        <end position="342"/>
    </location>
</feature>
<keyword evidence="3 9" id="KW-0812">Transmembrane</keyword>
<keyword evidence="4 9" id="KW-0460">Magnesium</keyword>
<reference evidence="10" key="1">
    <citation type="submission" date="2023-07" db="EMBL/GenBank/DDBJ databases">
        <title>Genomic Encyclopedia of Type Strains, Phase IV (KMG-IV): sequencing the most valuable type-strain genomes for metagenomic binning, comparative biology and taxonomic classification.</title>
        <authorList>
            <person name="Goeker M."/>
        </authorList>
    </citation>
    <scope>NUCLEOTIDE SEQUENCE</scope>
    <source>
        <strain evidence="10">DSM 24202</strain>
    </source>
</reference>
<accession>A0AAE3VJI9</accession>
<comment type="function">
    <text evidence="9">Sodium pump that utilizes the energy of pyrophosphate hydrolysis as the driving force for Na(+) movement across the membrane.</text>
</comment>
<comment type="subcellular location">
    <subcellularLocation>
        <location evidence="9">Cell membrane</location>
        <topology evidence="9">Multi-pass membrane protein</topology>
    </subcellularLocation>
    <subcellularLocation>
        <location evidence="1">Endomembrane system</location>
        <topology evidence="1">Multi-pass membrane protein</topology>
    </subcellularLocation>
</comment>
<dbReference type="HAMAP" id="MF_01129">
    <property type="entry name" value="PPase_energized_pump"/>
    <property type="match status" value="1"/>
</dbReference>
<keyword evidence="11" id="KW-1185">Reference proteome</keyword>
<evidence type="ECO:0000256" key="3">
    <source>
        <dbReference type="ARBA" id="ARBA00022692"/>
    </source>
</evidence>
<keyword evidence="9" id="KW-0630">Potassium</keyword>
<feature type="transmembrane region" description="Helical" evidence="9">
    <location>
        <begin position="284"/>
        <end position="307"/>
    </location>
</feature>
<feature type="transmembrane region" description="Helical" evidence="9">
    <location>
        <begin position="697"/>
        <end position="718"/>
    </location>
</feature>
<feature type="transmembrane region" description="Helical" evidence="9">
    <location>
        <begin position="354"/>
        <end position="377"/>
    </location>
</feature>
<dbReference type="GO" id="GO:0009678">
    <property type="term" value="F:diphosphate hydrolysis-driven proton transmembrane transporter activity"/>
    <property type="evidence" value="ECO:0007669"/>
    <property type="project" value="UniProtKB-UniRule"/>
</dbReference>
<name>A0AAE3VJI9_9BACT</name>
<dbReference type="InterPro" id="IPR004131">
    <property type="entry name" value="PPase-energised_H-pump"/>
</dbReference>
<evidence type="ECO:0000256" key="7">
    <source>
        <dbReference type="ARBA" id="ARBA00023065"/>
    </source>
</evidence>
<evidence type="ECO:0000313" key="11">
    <source>
        <dbReference type="Proteomes" id="UP001238163"/>
    </source>
</evidence>
<keyword evidence="2 9" id="KW-0813">Transport</keyword>
<dbReference type="GO" id="GO:0004427">
    <property type="term" value="F:inorganic diphosphate phosphatase activity"/>
    <property type="evidence" value="ECO:0007669"/>
    <property type="project" value="UniProtKB-UniRule"/>
</dbReference>
<dbReference type="NCBIfam" id="TIGR01104">
    <property type="entry name" value="V_PPase"/>
    <property type="match status" value="1"/>
</dbReference>
<keyword evidence="7 9" id="KW-0406">Ion transport</keyword>
<proteinExistence type="inferred from homology"/>
<evidence type="ECO:0000256" key="1">
    <source>
        <dbReference type="ARBA" id="ARBA00004127"/>
    </source>
</evidence>
<keyword evidence="9" id="KW-1003">Cell membrane</keyword>
<feature type="transmembrane region" description="Helical" evidence="9">
    <location>
        <begin position="498"/>
        <end position="517"/>
    </location>
</feature>
<dbReference type="PANTHER" id="PTHR31998">
    <property type="entry name" value="K(+)-INSENSITIVE PYROPHOSPHATE-ENERGIZED PROTON PUMP"/>
    <property type="match status" value="1"/>
</dbReference>
<evidence type="ECO:0000313" key="10">
    <source>
        <dbReference type="EMBL" id="MDQ0291353.1"/>
    </source>
</evidence>
<comment type="caution">
    <text evidence="9">Lacks conserved residue(s) required for the propagation of feature annotation.</text>
</comment>
<feature type="transmembrane region" description="Helical" evidence="9">
    <location>
        <begin position="251"/>
        <end position="268"/>
    </location>
</feature>
<dbReference type="EMBL" id="JAUSVL010000001">
    <property type="protein sequence ID" value="MDQ0291353.1"/>
    <property type="molecule type" value="Genomic_DNA"/>
</dbReference>
<protein>
    <recommendedName>
        <fullName evidence="9">Putative K(+)-stimulated pyrophosphate-energized sodium pump</fullName>
        <ecNumber evidence="9">7.2.3.1</ecNumber>
    </recommendedName>
    <alternativeName>
        <fullName evidence="9">Membrane-bound sodium-translocating pyrophosphatase</fullName>
    </alternativeName>
    <alternativeName>
        <fullName evidence="9">Pyrophosphate-energized inorganic pyrophosphatase</fullName>
        <shortName evidence="9">Na(+)-PPase</shortName>
    </alternativeName>
</protein>
<sequence>MNVWLIAAVVAALGLAWVNFRIVCGQQPGTDKMQAIAKAIQEGADAFLRLQYRKIAVIAVLILLVLAVVVSWQAAVAFVIGASMSATAGWIGMKTATLANVRVANKARETESLGETLKVAFLGGSVMGLAVGGFALLGLGVVVYVFGHLMGQMRPEMLTVHGNWLGIPGIRDIPFTMTVSGYALGCSIIAMFNRVGGGIYTKAADMGADLVGKMEAGIPEDDPRNPATIADNVGDNVGDVAGLGSDLLESYVGAMISALVLVSCQFFSRAQSASPMTAMQLEKLIAYPLLFGALGLLSCVVGITTMLVRKMSNRPHRELNGVTMLSAVLTIVFTGIAGRVFFSGEDMASMGFSVGWMSPWACAVLGILAGIVIGKIAEYYTSFDFRPTKAVAEASREGAALTITQGMACGMNSVIGPVLVLGTTIILAHTFGGLYGVAMAAIGMLSFVTVTVSVDTYGPIADNAGGISEMAQLNHHVREITDNLDAVGNTTAAIGKGFAIGSAALAALSLFASYIYAQAGDRAAAPDFSLILNMINTLTLSGAVVGAGLPYLFSGILIEAVAKAARRMVQEVREQFARNPGIMTGEVLPNYRQCVEISSAGALREMKIPALIAVLSPLVFGFIFGAEFVGGLLIGTTLSAIMLALYTANAGGAWDNGKKYIESGHFGGKGSEAHKAAVIGDTVGDPLKDTVGPSLDILIKIMSVVSLISVSIFAKYNIYDWLTSFMR</sequence>
<feature type="transmembrane region" description="Helical" evidence="9">
    <location>
        <begin position="55"/>
        <end position="80"/>
    </location>
</feature>
<evidence type="ECO:0000256" key="5">
    <source>
        <dbReference type="ARBA" id="ARBA00022967"/>
    </source>
</evidence>
<gene>
    <name evidence="9" type="primary">hppA</name>
    <name evidence="10" type="ORF">J3R75_003460</name>
</gene>
<feature type="transmembrane region" description="Helical" evidence="9">
    <location>
        <begin position="119"/>
        <end position="147"/>
    </location>
</feature>
<dbReference type="GO" id="GO:0012505">
    <property type="term" value="C:endomembrane system"/>
    <property type="evidence" value="ECO:0007669"/>
    <property type="project" value="UniProtKB-SubCell"/>
</dbReference>
<evidence type="ECO:0000256" key="8">
    <source>
        <dbReference type="ARBA" id="ARBA00023136"/>
    </source>
</evidence>
<keyword evidence="6 9" id="KW-1133">Transmembrane helix</keyword>
<keyword evidence="8 9" id="KW-0472">Membrane</keyword>
<keyword evidence="5 9" id="KW-1278">Translocase</keyword>
<evidence type="ECO:0000256" key="9">
    <source>
        <dbReference type="HAMAP-Rule" id="MF_01129"/>
    </source>
</evidence>
<keyword evidence="10" id="KW-0378">Hydrolase</keyword>
<feature type="transmembrane region" description="Helical" evidence="9">
    <location>
        <begin position="434"/>
        <end position="454"/>
    </location>
</feature>
<feature type="transmembrane region" description="Helical" evidence="9">
    <location>
        <begin position="6"/>
        <end position="24"/>
    </location>
</feature>
<evidence type="ECO:0000256" key="4">
    <source>
        <dbReference type="ARBA" id="ARBA00022842"/>
    </source>
</evidence>
<dbReference type="GO" id="GO:0005886">
    <property type="term" value="C:plasma membrane"/>
    <property type="evidence" value="ECO:0007669"/>
    <property type="project" value="UniProtKB-SubCell"/>
</dbReference>
<organism evidence="10 11">
    <name type="scientific">Oligosphaera ethanolica</name>
    <dbReference type="NCBI Taxonomy" id="760260"/>
    <lineage>
        <taxon>Bacteria</taxon>
        <taxon>Pseudomonadati</taxon>
        <taxon>Lentisphaerota</taxon>
        <taxon>Oligosphaeria</taxon>
        <taxon>Oligosphaerales</taxon>
        <taxon>Oligosphaeraceae</taxon>
        <taxon>Oligosphaera</taxon>
    </lineage>
</organism>